<keyword evidence="7" id="KW-0539">Nucleus</keyword>
<dbReference type="Pfam" id="PF00179">
    <property type="entry name" value="UQ_con"/>
    <property type="match status" value="1"/>
</dbReference>
<feature type="active site" description="Glycyl thioester intermediate" evidence="10">
    <location>
        <position position="93"/>
    </location>
</feature>
<dbReference type="PANTHER" id="PTHR24067">
    <property type="entry name" value="UBIQUITIN-CONJUGATING ENZYME E2"/>
    <property type="match status" value="1"/>
</dbReference>
<evidence type="ECO:0000256" key="10">
    <source>
        <dbReference type="PROSITE-ProRule" id="PRU10133"/>
    </source>
</evidence>
<comment type="subcellular location">
    <subcellularLocation>
        <location evidence="1">Nucleus</location>
    </subcellularLocation>
</comment>
<evidence type="ECO:0000313" key="13">
    <source>
        <dbReference type="EMBL" id="KAK0395133.1"/>
    </source>
</evidence>
<evidence type="ECO:0000259" key="12">
    <source>
        <dbReference type="PROSITE" id="PS50127"/>
    </source>
</evidence>
<proteinExistence type="inferred from homology"/>
<dbReference type="AlphaFoldDB" id="A0AA39LFA1"/>
<dbReference type="FunFam" id="3.10.110.10:FF:000035">
    <property type="entry name" value="SUMO-conjugating enzyme ubc9"/>
    <property type="match status" value="1"/>
</dbReference>
<evidence type="ECO:0000313" key="14">
    <source>
        <dbReference type="Proteomes" id="UP001175271"/>
    </source>
</evidence>
<dbReference type="InterPro" id="IPR023313">
    <property type="entry name" value="UBQ-conjugating_AS"/>
</dbReference>
<dbReference type="CDD" id="cd23798">
    <property type="entry name" value="UBCc_UBE2I"/>
    <property type="match status" value="1"/>
</dbReference>
<evidence type="ECO:0000256" key="8">
    <source>
        <dbReference type="ARBA" id="ARBA00039165"/>
    </source>
</evidence>
<accession>A0AA39LFA1</accession>
<dbReference type="GO" id="GO:0019787">
    <property type="term" value="F:ubiquitin-like protein transferase activity"/>
    <property type="evidence" value="ECO:0007669"/>
    <property type="project" value="UniProtKB-ARBA"/>
</dbReference>
<dbReference type="EMBL" id="JAUCMV010000005">
    <property type="protein sequence ID" value="KAK0395133.1"/>
    <property type="molecule type" value="Genomic_DNA"/>
</dbReference>
<dbReference type="SMART" id="SM00212">
    <property type="entry name" value="UBCc"/>
    <property type="match status" value="1"/>
</dbReference>
<evidence type="ECO:0000256" key="6">
    <source>
        <dbReference type="ARBA" id="ARBA00022840"/>
    </source>
</evidence>
<dbReference type="GO" id="GO:0032446">
    <property type="term" value="P:protein modification by small protein conjugation"/>
    <property type="evidence" value="ECO:0007669"/>
    <property type="project" value="UniProtKB-ARBA"/>
</dbReference>
<evidence type="ECO:0000256" key="5">
    <source>
        <dbReference type="ARBA" id="ARBA00022786"/>
    </source>
</evidence>
<dbReference type="Proteomes" id="UP001175271">
    <property type="component" value="Unassembled WGS sequence"/>
</dbReference>
<evidence type="ECO:0000256" key="4">
    <source>
        <dbReference type="ARBA" id="ARBA00022741"/>
    </source>
</evidence>
<sequence length="167" mass="19338">MPGIAAIRLSEERKLWRKHHPFGFIAKPMKNATGALDLFNWECAIPGKKGTNWEGGLYKIHMTFKEDYPLTPPKCRFESPFFHPNVYPSGTICLSFLDESKDWKLSITIRQILLLIQDLLDNPNINNPAQSDASRVFRNDKTEYNKRVRQQAAQFKESLVLYAMIDH</sequence>
<gene>
    <name evidence="13" type="ORF">QR680_001132</name>
</gene>
<keyword evidence="3" id="KW-0808">Transferase</keyword>
<feature type="domain" description="UBC core" evidence="12">
    <location>
        <begin position="4"/>
        <end position="157"/>
    </location>
</feature>
<dbReference type="GO" id="GO:0005634">
    <property type="term" value="C:nucleus"/>
    <property type="evidence" value="ECO:0007669"/>
    <property type="project" value="UniProtKB-SubCell"/>
</dbReference>
<comment type="similarity">
    <text evidence="11">Belongs to the ubiquitin-conjugating enzyme family.</text>
</comment>
<protein>
    <recommendedName>
        <fullName evidence="8">SUMO-conjugating enzyme UBC9</fullName>
    </recommendedName>
    <alternativeName>
        <fullName evidence="9">Ubiquitin carrier protein 9</fullName>
    </alternativeName>
</protein>
<name>A0AA39LFA1_9BILA</name>
<organism evidence="13 14">
    <name type="scientific">Steinernema hermaphroditum</name>
    <dbReference type="NCBI Taxonomy" id="289476"/>
    <lineage>
        <taxon>Eukaryota</taxon>
        <taxon>Metazoa</taxon>
        <taxon>Ecdysozoa</taxon>
        <taxon>Nematoda</taxon>
        <taxon>Chromadorea</taxon>
        <taxon>Rhabditida</taxon>
        <taxon>Tylenchina</taxon>
        <taxon>Panagrolaimomorpha</taxon>
        <taxon>Strongyloidoidea</taxon>
        <taxon>Steinernematidae</taxon>
        <taxon>Steinernema</taxon>
    </lineage>
</organism>
<keyword evidence="6 11" id="KW-0067">ATP-binding</keyword>
<keyword evidence="4 11" id="KW-0547">Nucleotide-binding</keyword>
<keyword evidence="14" id="KW-1185">Reference proteome</keyword>
<dbReference type="Gene3D" id="3.10.110.10">
    <property type="entry name" value="Ubiquitin Conjugating Enzyme"/>
    <property type="match status" value="1"/>
</dbReference>
<evidence type="ECO:0000256" key="9">
    <source>
        <dbReference type="ARBA" id="ARBA00044296"/>
    </source>
</evidence>
<evidence type="ECO:0000256" key="3">
    <source>
        <dbReference type="ARBA" id="ARBA00022679"/>
    </source>
</evidence>
<comment type="caution">
    <text evidence="13">The sequence shown here is derived from an EMBL/GenBank/DDBJ whole genome shotgun (WGS) entry which is preliminary data.</text>
</comment>
<dbReference type="InterPro" id="IPR050113">
    <property type="entry name" value="Ub_conjugating_enzyme"/>
</dbReference>
<keyword evidence="5 11" id="KW-0833">Ubl conjugation pathway</keyword>
<dbReference type="SUPFAM" id="SSF54495">
    <property type="entry name" value="UBC-like"/>
    <property type="match status" value="1"/>
</dbReference>
<dbReference type="PROSITE" id="PS00183">
    <property type="entry name" value="UBC_1"/>
    <property type="match status" value="1"/>
</dbReference>
<evidence type="ECO:0000256" key="2">
    <source>
        <dbReference type="ARBA" id="ARBA00004718"/>
    </source>
</evidence>
<dbReference type="InterPro" id="IPR000608">
    <property type="entry name" value="UBC"/>
</dbReference>
<reference evidence="13" key="1">
    <citation type="submission" date="2023-06" db="EMBL/GenBank/DDBJ databases">
        <title>Genomic analysis of the entomopathogenic nematode Steinernema hermaphroditum.</title>
        <authorList>
            <person name="Schwarz E.M."/>
            <person name="Heppert J.K."/>
            <person name="Baniya A."/>
            <person name="Schwartz H.T."/>
            <person name="Tan C.-H."/>
            <person name="Antoshechkin I."/>
            <person name="Sternberg P.W."/>
            <person name="Goodrich-Blair H."/>
            <person name="Dillman A.R."/>
        </authorList>
    </citation>
    <scope>NUCLEOTIDE SEQUENCE</scope>
    <source>
        <strain evidence="13">PS9179</strain>
        <tissue evidence="13">Whole animal</tissue>
    </source>
</reference>
<dbReference type="PROSITE" id="PS50127">
    <property type="entry name" value="UBC_2"/>
    <property type="match status" value="1"/>
</dbReference>
<dbReference type="GO" id="GO:0005694">
    <property type="term" value="C:chromosome"/>
    <property type="evidence" value="ECO:0007669"/>
    <property type="project" value="UniProtKB-ARBA"/>
</dbReference>
<evidence type="ECO:0000256" key="11">
    <source>
        <dbReference type="RuleBase" id="RU362109"/>
    </source>
</evidence>
<evidence type="ECO:0000256" key="1">
    <source>
        <dbReference type="ARBA" id="ARBA00004123"/>
    </source>
</evidence>
<dbReference type="GO" id="GO:0005524">
    <property type="term" value="F:ATP binding"/>
    <property type="evidence" value="ECO:0007669"/>
    <property type="project" value="UniProtKB-UniRule"/>
</dbReference>
<comment type="pathway">
    <text evidence="2">Protein modification; protein sumoylation.</text>
</comment>
<evidence type="ECO:0000256" key="7">
    <source>
        <dbReference type="ARBA" id="ARBA00023242"/>
    </source>
</evidence>
<dbReference type="InterPro" id="IPR016135">
    <property type="entry name" value="UBQ-conjugating_enzyme/RWD"/>
</dbReference>